<dbReference type="EMBL" id="JAGRRH010000015">
    <property type="protein sequence ID" value="KAG7355358.1"/>
    <property type="molecule type" value="Genomic_DNA"/>
</dbReference>
<name>A0A9K3L444_9STRA</name>
<protein>
    <submittedName>
        <fullName evidence="2">Uncharacterized protein</fullName>
    </submittedName>
</protein>
<dbReference type="AlphaFoldDB" id="A0A9K3L444"/>
<sequence length="94" mass="10617">MKFVHGWTAVNSTQQQQDQQEQPKRFFNSAAMGGMAMDLSGHRLLVTTMDTEIVAFAYSRIRIGARQGYIAKESQYCRSSNEKQAVYGTTPNYS</sequence>
<organism evidence="2 3">
    <name type="scientific">Nitzschia inconspicua</name>
    <dbReference type="NCBI Taxonomy" id="303405"/>
    <lineage>
        <taxon>Eukaryota</taxon>
        <taxon>Sar</taxon>
        <taxon>Stramenopiles</taxon>
        <taxon>Ochrophyta</taxon>
        <taxon>Bacillariophyta</taxon>
        <taxon>Bacillariophyceae</taxon>
        <taxon>Bacillariophycidae</taxon>
        <taxon>Bacillariales</taxon>
        <taxon>Bacillariaceae</taxon>
        <taxon>Nitzschia</taxon>
    </lineage>
</organism>
<reference evidence="2" key="1">
    <citation type="journal article" date="2021" name="Sci. Rep.">
        <title>Diploid genomic architecture of Nitzschia inconspicua, an elite biomass production diatom.</title>
        <authorList>
            <person name="Oliver A."/>
            <person name="Podell S."/>
            <person name="Pinowska A."/>
            <person name="Traller J.C."/>
            <person name="Smith S.R."/>
            <person name="McClure R."/>
            <person name="Beliaev A."/>
            <person name="Bohutskyi P."/>
            <person name="Hill E.A."/>
            <person name="Rabines A."/>
            <person name="Zheng H."/>
            <person name="Allen L.Z."/>
            <person name="Kuo A."/>
            <person name="Grigoriev I.V."/>
            <person name="Allen A.E."/>
            <person name="Hazlebeck D."/>
            <person name="Allen E.E."/>
        </authorList>
    </citation>
    <scope>NUCLEOTIDE SEQUENCE</scope>
    <source>
        <strain evidence="2">Hildebrandi</strain>
    </source>
</reference>
<evidence type="ECO:0000313" key="2">
    <source>
        <dbReference type="EMBL" id="KAG7355358.1"/>
    </source>
</evidence>
<proteinExistence type="predicted"/>
<evidence type="ECO:0000256" key="1">
    <source>
        <dbReference type="SAM" id="MobiDB-lite"/>
    </source>
</evidence>
<dbReference type="Proteomes" id="UP000693970">
    <property type="component" value="Unassembled WGS sequence"/>
</dbReference>
<keyword evidence="3" id="KW-1185">Reference proteome</keyword>
<evidence type="ECO:0000313" key="3">
    <source>
        <dbReference type="Proteomes" id="UP000693970"/>
    </source>
</evidence>
<gene>
    <name evidence="2" type="ORF">IV203_000044</name>
</gene>
<reference evidence="2" key="2">
    <citation type="submission" date="2021-04" db="EMBL/GenBank/DDBJ databases">
        <authorList>
            <person name="Podell S."/>
        </authorList>
    </citation>
    <scope>NUCLEOTIDE SEQUENCE</scope>
    <source>
        <strain evidence="2">Hildebrandi</strain>
    </source>
</reference>
<accession>A0A9K3L444</accession>
<comment type="caution">
    <text evidence="2">The sequence shown here is derived from an EMBL/GenBank/DDBJ whole genome shotgun (WGS) entry which is preliminary data.</text>
</comment>
<feature type="region of interest" description="Disordered" evidence="1">
    <location>
        <begin position="1"/>
        <end position="22"/>
    </location>
</feature>